<dbReference type="InterPro" id="IPR012349">
    <property type="entry name" value="Split_barrel_FMN-bd"/>
</dbReference>
<dbReference type="GO" id="GO:0070967">
    <property type="term" value="F:coenzyme F420 binding"/>
    <property type="evidence" value="ECO:0007669"/>
    <property type="project" value="TreeGrafter"/>
</dbReference>
<proteinExistence type="predicted"/>
<organism evidence="3 4">
    <name type="scientific">Streptomyces koyangensis</name>
    <dbReference type="NCBI Taxonomy" id="188770"/>
    <lineage>
        <taxon>Bacteria</taxon>
        <taxon>Bacillati</taxon>
        <taxon>Actinomycetota</taxon>
        <taxon>Actinomycetes</taxon>
        <taxon>Kitasatosporales</taxon>
        <taxon>Streptomycetaceae</taxon>
        <taxon>Streptomyces</taxon>
        <taxon>Streptomyces aurantiacus group</taxon>
    </lineage>
</organism>
<dbReference type="PANTHER" id="PTHR35176:SF2">
    <property type="entry name" value="F420H(2)-DEPENDENT REDUCTASE RV1155"/>
    <property type="match status" value="1"/>
</dbReference>
<gene>
    <name evidence="3" type="ORF">D0C37_23930</name>
</gene>
<dbReference type="RefSeq" id="WP_101276533.1">
    <property type="nucleotide sequence ID" value="NZ_CP031742.1"/>
</dbReference>
<dbReference type="Pfam" id="PF01243">
    <property type="entry name" value="PNPOx_N"/>
    <property type="match status" value="1"/>
</dbReference>
<name>A0A385DH65_9ACTN</name>
<dbReference type="PANTHER" id="PTHR35176">
    <property type="entry name" value="HEME OXYGENASE HI_0854-RELATED"/>
    <property type="match status" value="1"/>
</dbReference>
<feature type="domain" description="Pyridoxamine 5'-phosphate oxidase N-terminal" evidence="2">
    <location>
        <begin position="14"/>
        <end position="126"/>
    </location>
</feature>
<dbReference type="Gene3D" id="2.30.110.10">
    <property type="entry name" value="Electron Transport, Fmn-binding Protein, Chain A"/>
    <property type="match status" value="1"/>
</dbReference>
<protein>
    <submittedName>
        <fullName evidence="3">PPOX class F420-dependent oxidoreductase</fullName>
    </submittedName>
</protein>
<evidence type="ECO:0000256" key="1">
    <source>
        <dbReference type="ARBA" id="ARBA00023002"/>
    </source>
</evidence>
<accession>A0A385DH65</accession>
<evidence type="ECO:0000313" key="3">
    <source>
        <dbReference type="EMBL" id="AXQ57349.1"/>
    </source>
</evidence>
<dbReference type="InterPro" id="IPR052019">
    <property type="entry name" value="F420H2_bilvrd_red/Heme_oxyg"/>
</dbReference>
<dbReference type="EMBL" id="CP031742">
    <property type="protein sequence ID" value="AXQ57349.1"/>
    <property type="molecule type" value="Genomic_DNA"/>
</dbReference>
<dbReference type="Proteomes" id="UP000259636">
    <property type="component" value="Chromosome"/>
</dbReference>
<reference evidence="3 4" key="1">
    <citation type="submission" date="2018-08" db="EMBL/GenBank/DDBJ databases">
        <authorList>
            <person name="Ferrada E.E."/>
            <person name="Latorre B.A."/>
        </authorList>
    </citation>
    <scope>NUCLEOTIDE SEQUENCE [LARGE SCALE GENOMIC DNA]</scope>
    <source>
        <strain evidence="3 4">VK-A60T</strain>
    </source>
</reference>
<sequence length="147" mass="16347">MPQNDDARNRTLSLLDDISRGVLVTLKKDGRPQLSNVDFTYDPEKGVIRFSTTDGRAKVRNLRRDPRISLHVTTANGGAYAVFEGTATLSDVAAAPDDEAVEELVDVYRAVQGEHPDWDEYRTVMVEDGRLVVRFAIDHSYGWVPGA</sequence>
<keyword evidence="1" id="KW-0560">Oxidoreductase</keyword>
<dbReference type="SUPFAM" id="SSF50475">
    <property type="entry name" value="FMN-binding split barrel"/>
    <property type="match status" value="1"/>
</dbReference>
<dbReference type="AlphaFoldDB" id="A0A385DH65"/>
<evidence type="ECO:0000259" key="2">
    <source>
        <dbReference type="Pfam" id="PF01243"/>
    </source>
</evidence>
<dbReference type="GeneID" id="300117189"/>
<dbReference type="NCBIfam" id="TIGR03618">
    <property type="entry name" value="Rv1155_F420"/>
    <property type="match status" value="1"/>
</dbReference>
<evidence type="ECO:0000313" key="4">
    <source>
        <dbReference type="Proteomes" id="UP000259636"/>
    </source>
</evidence>
<dbReference type="InterPro" id="IPR019920">
    <property type="entry name" value="F420-binding_dom_put"/>
</dbReference>
<dbReference type="KEGG" id="sky:D0C37_23930"/>
<dbReference type="GO" id="GO:0016627">
    <property type="term" value="F:oxidoreductase activity, acting on the CH-CH group of donors"/>
    <property type="evidence" value="ECO:0007669"/>
    <property type="project" value="TreeGrafter"/>
</dbReference>
<dbReference type="InterPro" id="IPR011576">
    <property type="entry name" value="Pyridox_Oxase_N"/>
</dbReference>
<dbReference type="GO" id="GO:0005829">
    <property type="term" value="C:cytosol"/>
    <property type="evidence" value="ECO:0007669"/>
    <property type="project" value="TreeGrafter"/>
</dbReference>